<evidence type="ECO:0000313" key="2">
    <source>
        <dbReference type="EMBL" id="CAL8131091.1"/>
    </source>
</evidence>
<keyword evidence="1" id="KW-0812">Transmembrane</keyword>
<keyword evidence="1" id="KW-0472">Membrane</keyword>
<dbReference type="EMBL" id="CAXLJM020000086">
    <property type="protein sequence ID" value="CAL8131091.1"/>
    <property type="molecule type" value="Genomic_DNA"/>
</dbReference>
<dbReference type="Proteomes" id="UP001642540">
    <property type="component" value="Unassembled WGS sequence"/>
</dbReference>
<comment type="caution">
    <text evidence="2">The sequence shown here is derived from an EMBL/GenBank/DDBJ whole genome shotgun (WGS) entry which is preliminary data.</text>
</comment>
<dbReference type="Pfam" id="PF14388">
    <property type="entry name" value="DUF4419"/>
    <property type="match status" value="1"/>
</dbReference>
<proteinExistence type="predicted"/>
<organism evidence="2 3">
    <name type="scientific">Orchesella dallaii</name>
    <dbReference type="NCBI Taxonomy" id="48710"/>
    <lineage>
        <taxon>Eukaryota</taxon>
        <taxon>Metazoa</taxon>
        <taxon>Ecdysozoa</taxon>
        <taxon>Arthropoda</taxon>
        <taxon>Hexapoda</taxon>
        <taxon>Collembola</taxon>
        <taxon>Entomobryomorpha</taxon>
        <taxon>Entomobryoidea</taxon>
        <taxon>Orchesellidae</taxon>
        <taxon>Orchesellinae</taxon>
        <taxon>Orchesella</taxon>
    </lineage>
</organism>
<keyword evidence="1" id="KW-1133">Transmembrane helix</keyword>
<reference evidence="2 3" key="1">
    <citation type="submission" date="2024-08" db="EMBL/GenBank/DDBJ databases">
        <authorList>
            <person name="Cucini C."/>
            <person name="Frati F."/>
        </authorList>
    </citation>
    <scope>NUCLEOTIDE SEQUENCE [LARGE SCALE GENOMIC DNA]</scope>
</reference>
<sequence length="415" mass="48198">MKSRTPKPINSPRLWPLAGAVIVILLLFSGIYYKFGKTHLIEITAERFTNYNTFSTCNKPAETHLYHYNPNYFPSSSFQLVEQLQEYKKNKLTEVLQSTEFPPRTYPSSSGFVKTVVEAYRKHHNLVIRPDDIWAVIMTQFSFYVHKNAEKLRNKFVNFQGHRELTIDFRGGTIYTVPYTLFVTLMTEEIDKNLVDPKIREWIMPNFSTTTQNDYVSIGVVFMATMKHYFNYNARIGCGIPNITLDGTVEDWKNILGRLEKLKEYDLGKWYYMLYSIISKFVDAKEGRVYSWFWEAIVKRKTIGGRCGAPDQEYISGWITAFCVFDQDGNWKGPEKMNDNRTQDDLKQGKRMEDNWPVIDINEIPRGIVEVDVRLDEHGKEYKSLMVAGHMGVEVKEDGTTLQPSLGWAIARKTT</sequence>
<dbReference type="PANTHER" id="PTHR31252:SF11">
    <property type="entry name" value="DUF4419 DOMAIN-CONTAINING PROTEIN"/>
    <property type="match status" value="1"/>
</dbReference>
<dbReference type="PANTHER" id="PTHR31252">
    <property type="entry name" value="DUF4419 DOMAIN-CONTAINING PROTEIN"/>
    <property type="match status" value="1"/>
</dbReference>
<evidence type="ECO:0000313" key="3">
    <source>
        <dbReference type="Proteomes" id="UP001642540"/>
    </source>
</evidence>
<gene>
    <name evidence="2" type="ORF">ODALV1_LOCUS24027</name>
</gene>
<accession>A0ABP1RMZ2</accession>
<name>A0ABP1RMZ2_9HEXA</name>
<evidence type="ECO:0000256" key="1">
    <source>
        <dbReference type="SAM" id="Phobius"/>
    </source>
</evidence>
<dbReference type="InterPro" id="IPR025533">
    <property type="entry name" value="DUF4419"/>
</dbReference>
<keyword evidence="3" id="KW-1185">Reference proteome</keyword>
<protein>
    <submittedName>
        <fullName evidence="2">Uncharacterized protein</fullName>
    </submittedName>
</protein>
<feature type="transmembrane region" description="Helical" evidence="1">
    <location>
        <begin position="12"/>
        <end position="33"/>
    </location>
</feature>